<dbReference type="EMBL" id="JAEPRD010000046">
    <property type="protein sequence ID" value="KAG2204160.1"/>
    <property type="molecule type" value="Genomic_DNA"/>
</dbReference>
<proteinExistence type="predicted"/>
<dbReference type="AlphaFoldDB" id="A0A8H7R5A4"/>
<reference evidence="1" key="1">
    <citation type="submission" date="2020-12" db="EMBL/GenBank/DDBJ databases">
        <title>Metabolic potential, ecology and presence of endohyphal bacteria is reflected in genomic diversity of Mucoromycotina.</title>
        <authorList>
            <person name="Muszewska A."/>
            <person name="Okrasinska A."/>
            <person name="Steczkiewicz K."/>
            <person name="Drgas O."/>
            <person name="Orlowska M."/>
            <person name="Perlinska-Lenart U."/>
            <person name="Aleksandrzak-Piekarczyk T."/>
            <person name="Szatraj K."/>
            <person name="Zielenkiewicz U."/>
            <person name="Pilsyk S."/>
            <person name="Malc E."/>
            <person name="Mieczkowski P."/>
            <person name="Kruszewska J.S."/>
            <person name="Biernat P."/>
            <person name="Pawlowska J."/>
        </authorList>
    </citation>
    <scope>NUCLEOTIDE SEQUENCE</scope>
    <source>
        <strain evidence="1">WA0000017839</strain>
    </source>
</reference>
<organism evidence="1 2">
    <name type="scientific">Mucor saturninus</name>
    <dbReference type="NCBI Taxonomy" id="64648"/>
    <lineage>
        <taxon>Eukaryota</taxon>
        <taxon>Fungi</taxon>
        <taxon>Fungi incertae sedis</taxon>
        <taxon>Mucoromycota</taxon>
        <taxon>Mucoromycotina</taxon>
        <taxon>Mucoromycetes</taxon>
        <taxon>Mucorales</taxon>
        <taxon>Mucorineae</taxon>
        <taxon>Mucoraceae</taxon>
        <taxon>Mucor</taxon>
    </lineage>
</organism>
<sequence length="176" mass="20898">MFLSRITFLIHSLQTFIRKFERAYLNYGVNIELHWLFHLEASFENNNSYNSQFIQNFKSSSRNKPKTWNEAKANLECRFDPVARLGLIKVGFMLHSMRMYTTEQLAQYMDRFGAYVHAAKVQPNDNFFFSICFLSSLHTKEFQDKVQERLVQYMKEQNFSDSTSTSKYATYSEVQL</sequence>
<name>A0A8H7R5A4_9FUNG</name>
<comment type="caution">
    <text evidence="1">The sequence shown here is derived from an EMBL/GenBank/DDBJ whole genome shotgun (WGS) entry which is preliminary data.</text>
</comment>
<dbReference type="Proteomes" id="UP000603453">
    <property type="component" value="Unassembled WGS sequence"/>
</dbReference>
<protein>
    <submittedName>
        <fullName evidence="1">Uncharacterized protein</fullName>
    </submittedName>
</protein>
<accession>A0A8H7R5A4</accession>
<gene>
    <name evidence="1" type="ORF">INT47_011643</name>
</gene>
<evidence type="ECO:0000313" key="2">
    <source>
        <dbReference type="Proteomes" id="UP000603453"/>
    </source>
</evidence>
<keyword evidence="2" id="KW-1185">Reference proteome</keyword>
<dbReference type="OrthoDB" id="2237066at2759"/>
<evidence type="ECO:0000313" key="1">
    <source>
        <dbReference type="EMBL" id="KAG2204160.1"/>
    </source>
</evidence>